<comment type="caution">
    <text evidence="1">The sequence shown here is derived from an EMBL/GenBank/DDBJ whole genome shotgun (WGS) entry which is preliminary data.</text>
</comment>
<gene>
    <name evidence="1" type="primary">GYP1_1</name>
    <name evidence="1" type="ORF">DSO57_1006855</name>
</gene>
<reference evidence="1" key="1">
    <citation type="submission" date="2022-04" db="EMBL/GenBank/DDBJ databases">
        <title>Genome of the entomopathogenic fungus Entomophthora muscae.</title>
        <authorList>
            <person name="Elya C."/>
            <person name="Lovett B.R."/>
            <person name="Lee E."/>
            <person name="Macias A.M."/>
            <person name="Hajek A.E."/>
            <person name="De Bivort B.L."/>
            <person name="Kasson M.T."/>
            <person name="De Fine Licht H.H."/>
            <person name="Stajich J.E."/>
        </authorList>
    </citation>
    <scope>NUCLEOTIDE SEQUENCE</scope>
    <source>
        <strain evidence="1">Berkeley</strain>
    </source>
</reference>
<dbReference type="Proteomes" id="UP001165960">
    <property type="component" value="Unassembled WGS sequence"/>
</dbReference>
<keyword evidence="2" id="KW-1185">Reference proteome</keyword>
<evidence type="ECO:0000313" key="2">
    <source>
        <dbReference type="Proteomes" id="UP001165960"/>
    </source>
</evidence>
<protein>
    <submittedName>
        <fullName evidence="1">GTPase-activating protein</fullName>
    </submittedName>
</protein>
<proteinExistence type="predicted"/>
<evidence type="ECO:0000313" key="1">
    <source>
        <dbReference type="EMBL" id="KAJ9062787.1"/>
    </source>
</evidence>
<name>A0ACC2SKJ1_9FUNG</name>
<accession>A0ACC2SKJ1</accession>
<dbReference type="EMBL" id="QTSX02004990">
    <property type="protein sequence ID" value="KAJ9062787.1"/>
    <property type="molecule type" value="Genomic_DNA"/>
</dbReference>
<sequence length="450" mass="51217">MSFWKAVADKPPGRILVTPTIQEPNDDHGSNVLSPGFLLGTIESHKAILGVDGSVSYMKPRAKPMSPRSVSSSGSQIHISSFQPNHHRVVSGQVSPASSIKAAPDCLSNSPRTSGTPSPILHPKSSKKVKVVAVLDAATVDIDDLKKLAWGGLSPNQRALSWKLLMGYLPAARDRRDSVLLRKRKEYQILRQTLFEGTCPEDQDPELWHQITIDIPRTNPSLSLFQQPQIRQCLERILYCWSVRHPASSYVQGINDLATPFLATFLQEHLPEEQLAEDASDLDMISPQIWEEIEADTFWCFSKLLDGIQDNYTSGQRGIQRQLGLMKYLIGRIDKQLAAHIENESLHYVQFAFRWMNCLLMREFPFSHILRLWDAYMSESPNGFSDFHVYVCASFLVKWSPKLLKMEFQDMIMFLQRLPTEKWTFADIELLLSEAYMWHSLFHNAPSHLI</sequence>
<organism evidence="1 2">
    <name type="scientific">Entomophthora muscae</name>
    <dbReference type="NCBI Taxonomy" id="34485"/>
    <lineage>
        <taxon>Eukaryota</taxon>
        <taxon>Fungi</taxon>
        <taxon>Fungi incertae sedis</taxon>
        <taxon>Zoopagomycota</taxon>
        <taxon>Entomophthoromycotina</taxon>
        <taxon>Entomophthoromycetes</taxon>
        <taxon>Entomophthorales</taxon>
        <taxon>Entomophthoraceae</taxon>
        <taxon>Entomophthora</taxon>
    </lineage>
</organism>